<accession>A0AAD4P8J6</accession>
<keyword evidence="4" id="KW-1185">Reference proteome</keyword>
<dbReference type="Pfam" id="PF00931">
    <property type="entry name" value="NB-ARC"/>
    <property type="match status" value="1"/>
</dbReference>
<dbReference type="PANTHER" id="PTHR19338:SF73">
    <property type="entry name" value="DISEASE RESISTANCE PROTEIN RGA2-LIKE"/>
    <property type="match status" value="1"/>
</dbReference>
<proteinExistence type="predicted"/>
<organism evidence="3 4">
    <name type="scientific">Perilla frutescens var. hirtella</name>
    <name type="common">Perilla citriodora</name>
    <name type="synonym">Perilla setoyensis</name>
    <dbReference type="NCBI Taxonomy" id="608512"/>
    <lineage>
        <taxon>Eukaryota</taxon>
        <taxon>Viridiplantae</taxon>
        <taxon>Streptophyta</taxon>
        <taxon>Embryophyta</taxon>
        <taxon>Tracheophyta</taxon>
        <taxon>Spermatophyta</taxon>
        <taxon>Magnoliopsida</taxon>
        <taxon>eudicotyledons</taxon>
        <taxon>Gunneridae</taxon>
        <taxon>Pentapetalae</taxon>
        <taxon>asterids</taxon>
        <taxon>lamiids</taxon>
        <taxon>Lamiales</taxon>
        <taxon>Lamiaceae</taxon>
        <taxon>Nepetoideae</taxon>
        <taxon>Elsholtzieae</taxon>
        <taxon>Perilla</taxon>
    </lineage>
</organism>
<dbReference type="Gene3D" id="1.20.5.4130">
    <property type="match status" value="1"/>
</dbReference>
<keyword evidence="1" id="KW-0175">Coiled coil</keyword>
<dbReference type="SUPFAM" id="SSF52540">
    <property type="entry name" value="P-loop containing nucleoside triphosphate hydrolases"/>
    <property type="match status" value="1"/>
</dbReference>
<dbReference type="AlphaFoldDB" id="A0AAD4P8J6"/>
<dbReference type="InterPro" id="IPR027417">
    <property type="entry name" value="P-loop_NTPase"/>
</dbReference>
<reference evidence="3 4" key="1">
    <citation type="journal article" date="2021" name="Nat. Commun.">
        <title>Incipient diploidization of the medicinal plant Perilla within 10,000 years.</title>
        <authorList>
            <person name="Zhang Y."/>
            <person name="Shen Q."/>
            <person name="Leng L."/>
            <person name="Zhang D."/>
            <person name="Chen S."/>
            <person name="Shi Y."/>
            <person name="Ning Z."/>
            <person name="Chen S."/>
        </authorList>
    </citation>
    <scope>NUCLEOTIDE SEQUENCE [LARGE SCALE GENOMIC DNA]</scope>
    <source>
        <strain evidence="4">cv. PC099</strain>
    </source>
</reference>
<evidence type="ECO:0000313" key="4">
    <source>
        <dbReference type="Proteomes" id="UP001190926"/>
    </source>
</evidence>
<name>A0AAD4P8J6_PERFH</name>
<feature type="domain" description="NB-ARC" evidence="2">
    <location>
        <begin position="90"/>
        <end position="185"/>
    </location>
</feature>
<dbReference type="PANTHER" id="PTHR19338">
    <property type="entry name" value="TRANSLOCASE OF INNER MITOCHONDRIAL MEMBRANE 13 HOMOLOG"/>
    <property type="match status" value="1"/>
</dbReference>
<comment type="caution">
    <text evidence="3">The sequence shown here is derived from an EMBL/GenBank/DDBJ whole genome shotgun (WGS) entry which is preliminary data.</text>
</comment>
<protein>
    <recommendedName>
        <fullName evidence="2">NB-ARC domain-containing protein</fullName>
    </recommendedName>
</protein>
<dbReference type="Gene3D" id="3.40.50.300">
    <property type="entry name" value="P-loop containing nucleotide triphosphate hydrolases"/>
    <property type="match status" value="1"/>
</dbReference>
<feature type="coiled-coil region" evidence="1">
    <location>
        <begin position="41"/>
        <end position="68"/>
    </location>
</feature>
<dbReference type="EMBL" id="SDAM02000105">
    <property type="protein sequence ID" value="KAH6829737.1"/>
    <property type="molecule type" value="Genomic_DNA"/>
</dbReference>
<evidence type="ECO:0000256" key="1">
    <source>
        <dbReference type="SAM" id="Coils"/>
    </source>
</evidence>
<evidence type="ECO:0000259" key="2">
    <source>
        <dbReference type="Pfam" id="PF00931"/>
    </source>
</evidence>
<dbReference type="GO" id="GO:0043531">
    <property type="term" value="F:ADP binding"/>
    <property type="evidence" value="ECO:0007669"/>
    <property type="project" value="InterPro"/>
</dbReference>
<sequence length="195" mass="22780">MRNIRDVVYEVEDVIDAFVTQAIEKKAKNFAQRVLTSPVDLHSFGEQIKEVKKKVEDARIEYANHKVDDQDKSEKHKVRPPREKGVVGFEDETEKLIRRLNEETDDIDVISLIGMLGLGKTTLAWKVFNEPEFFHKFPIRIWLPISQEFSDKDIFISILKEFINIDEDIRQRDEQELARIAAGYLEKGYHAKLHA</sequence>
<dbReference type="Proteomes" id="UP001190926">
    <property type="component" value="Unassembled WGS sequence"/>
</dbReference>
<gene>
    <name evidence="3" type="ORF">C2S53_015029</name>
</gene>
<dbReference type="InterPro" id="IPR002182">
    <property type="entry name" value="NB-ARC"/>
</dbReference>
<evidence type="ECO:0000313" key="3">
    <source>
        <dbReference type="EMBL" id="KAH6829737.1"/>
    </source>
</evidence>